<dbReference type="KEGG" id="coh:EAV92_00620"/>
<dbReference type="InterPro" id="IPR009293">
    <property type="entry name" value="UPF0478"/>
</dbReference>
<dbReference type="Proteomes" id="UP000269097">
    <property type="component" value="Chromosome"/>
</dbReference>
<protein>
    <submittedName>
        <fullName evidence="3">DUF948 domain-containing protein</fullName>
    </submittedName>
</protein>
<evidence type="ECO:0000256" key="1">
    <source>
        <dbReference type="SAM" id="MobiDB-lite"/>
    </source>
</evidence>
<feature type="region of interest" description="Disordered" evidence="1">
    <location>
        <begin position="169"/>
        <end position="194"/>
    </location>
</feature>
<keyword evidence="4" id="KW-1185">Reference proteome</keyword>
<dbReference type="PANTHER" id="PTHR40070">
    <property type="entry name" value="UPF0478 PROTEIN YTXG"/>
    <property type="match status" value="1"/>
</dbReference>
<feature type="compositionally biased region" description="Basic and acidic residues" evidence="1">
    <location>
        <begin position="183"/>
        <end position="194"/>
    </location>
</feature>
<keyword evidence="2" id="KW-0472">Membrane</keyword>
<keyword evidence="2" id="KW-1133">Transmembrane helix</keyword>
<reference evidence="3 4" key="1">
    <citation type="submission" date="2018-10" db="EMBL/GenBank/DDBJ databases">
        <title>Genome Sequence of Cohnella sp.</title>
        <authorList>
            <person name="Srinivasan S."/>
            <person name="Kim M.K."/>
        </authorList>
    </citation>
    <scope>NUCLEOTIDE SEQUENCE [LARGE SCALE GENOMIC DNA]</scope>
    <source>
        <strain evidence="3 4">18JY8-7</strain>
    </source>
</reference>
<proteinExistence type="predicted"/>
<organism evidence="3 4">
    <name type="scientific">Cohnella candidum</name>
    <dbReference type="NCBI Taxonomy" id="2674991"/>
    <lineage>
        <taxon>Bacteria</taxon>
        <taxon>Bacillati</taxon>
        <taxon>Bacillota</taxon>
        <taxon>Bacilli</taxon>
        <taxon>Bacillales</taxon>
        <taxon>Paenibacillaceae</taxon>
        <taxon>Cohnella</taxon>
    </lineage>
</organism>
<feature type="transmembrane region" description="Helical" evidence="2">
    <location>
        <begin position="6"/>
        <end position="28"/>
    </location>
</feature>
<evidence type="ECO:0000313" key="3">
    <source>
        <dbReference type="EMBL" id="AYQ71239.1"/>
    </source>
</evidence>
<dbReference type="AlphaFoldDB" id="A0A3G3JUQ3"/>
<dbReference type="PANTHER" id="PTHR40070:SF1">
    <property type="entry name" value="UPF0478 PROTEIN YTXG"/>
    <property type="match status" value="1"/>
</dbReference>
<name>A0A3G3JUQ3_9BACL</name>
<keyword evidence="2" id="KW-0812">Transmembrane</keyword>
<evidence type="ECO:0000313" key="4">
    <source>
        <dbReference type="Proteomes" id="UP000269097"/>
    </source>
</evidence>
<dbReference type="EMBL" id="CP033433">
    <property type="protein sequence ID" value="AYQ71239.1"/>
    <property type="molecule type" value="Genomic_DNA"/>
</dbReference>
<dbReference type="Pfam" id="PF06103">
    <property type="entry name" value="DUF948"/>
    <property type="match status" value="1"/>
</dbReference>
<evidence type="ECO:0000256" key="2">
    <source>
        <dbReference type="SAM" id="Phobius"/>
    </source>
</evidence>
<sequence>MQLNTNAIIAWSVAVAAVAFAALCVYLVTVLKDVRRSLVSAKSTVDEVNQTIGSLQGEIQRLTHTVNGITSDVQGKLQATDPLFDAVRDVGVMLRDVTGTARETAHSFSRAMRRKASEIDSGAAKLSWLRYAALGMRVVSGLKNGWQQASRKPQTQGVDQADNGQVYMESDDSVQPLLNVRQQTDRESYDPMNL</sequence>
<gene>
    <name evidence="3" type="ORF">EAV92_00620</name>
</gene>
<accession>A0A3G3JUQ3</accession>